<evidence type="ECO:0000256" key="8">
    <source>
        <dbReference type="RuleBase" id="RU003905"/>
    </source>
</evidence>
<dbReference type="Proteomes" id="UP000267251">
    <property type="component" value="Unassembled WGS sequence"/>
</dbReference>
<keyword evidence="3" id="KW-0809">Transit peptide</keyword>
<dbReference type="EMBL" id="KZ988124">
    <property type="protein sequence ID" value="RKP13043.1"/>
    <property type="molecule type" value="Genomic_DNA"/>
</dbReference>
<evidence type="ECO:0000256" key="5">
    <source>
        <dbReference type="ARBA" id="ARBA00023128"/>
    </source>
</evidence>
<keyword evidence="4 8" id="KW-0689">Ribosomal protein</keyword>
<evidence type="ECO:0000313" key="9">
    <source>
        <dbReference type="EMBL" id="RKP13043.1"/>
    </source>
</evidence>
<evidence type="ECO:0000256" key="6">
    <source>
        <dbReference type="ARBA" id="ARBA00023274"/>
    </source>
</evidence>
<accession>A0A4P9Y2N5</accession>
<evidence type="ECO:0000256" key="2">
    <source>
        <dbReference type="ARBA" id="ARBA00006540"/>
    </source>
</evidence>
<dbReference type="PANTHER" id="PTHR11229:SF8">
    <property type="entry name" value="LARGE RIBOSOMAL SUBUNIT PROTEIN UL3M"/>
    <property type="match status" value="1"/>
</dbReference>
<proteinExistence type="inferred from homology"/>
<dbReference type="FunFam" id="2.40.30.10:FF:000004">
    <property type="entry name" value="50S ribosomal protein L3"/>
    <property type="match status" value="1"/>
</dbReference>
<evidence type="ECO:0000256" key="4">
    <source>
        <dbReference type="ARBA" id="ARBA00022980"/>
    </source>
</evidence>
<dbReference type="GO" id="GO:0005762">
    <property type="term" value="C:mitochondrial large ribosomal subunit"/>
    <property type="evidence" value="ECO:0007669"/>
    <property type="project" value="TreeGrafter"/>
</dbReference>
<dbReference type="OrthoDB" id="274683at2759"/>
<dbReference type="GO" id="GO:0006412">
    <property type="term" value="P:translation"/>
    <property type="evidence" value="ECO:0007669"/>
    <property type="project" value="InterPro"/>
</dbReference>
<evidence type="ECO:0000256" key="3">
    <source>
        <dbReference type="ARBA" id="ARBA00022946"/>
    </source>
</evidence>
<evidence type="ECO:0000313" key="10">
    <source>
        <dbReference type="Proteomes" id="UP000267251"/>
    </source>
</evidence>
<dbReference type="InterPro" id="IPR000597">
    <property type="entry name" value="Ribosomal_uL3"/>
</dbReference>
<dbReference type="InterPro" id="IPR019927">
    <property type="entry name" value="Ribosomal_uL3_bac/org-type"/>
</dbReference>
<dbReference type="AlphaFoldDB" id="A0A4P9Y2N5"/>
<dbReference type="InterPro" id="IPR009000">
    <property type="entry name" value="Transl_B-barrel_sf"/>
</dbReference>
<keyword evidence="6 8" id="KW-0687">Ribonucleoprotein</keyword>
<dbReference type="NCBIfam" id="TIGR03625">
    <property type="entry name" value="L3_bact"/>
    <property type="match status" value="1"/>
</dbReference>
<reference evidence="10" key="1">
    <citation type="journal article" date="2018" name="Nat. Microbiol.">
        <title>Leveraging single-cell genomics to expand the fungal tree of life.</title>
        <authorList>
            <person name="Ahrendt S.R."/>
            <person name="Quandt C.A."/>
            <person name="Ciobanu D."/>
            <person name="Clum A."/>
            <person name="Salamov A."/>
            <person name="Andreopoulos B."/>
            <person name="Cheng J.F."/>
            <person name="Woyke T."/>
            <person name="Pelin A."/>
            <person name="Henrissat B."/>
            <person name="Reynolds N.K."/>
            <person name="Benny G.L."/>
            <person name="Smith M.E."/>
            <person name="James T.Y."/>
            <person name="Grigoriev I.V."/>
        </authorList>
    </citation>
    <scope>NUCLEOTIDE SEQUENCE [LARGE SCALE GENOMIC DNA]</scope>
</reference>
<gene>
    <name evidence="9" type="ORF">BJ684DRAFT_20441</name>
</gene>
<protein>
    <recommendedName>
        <fullName evidence="7">Large ribosomal subunit protein uL3m</fullName>
    </recommendedName>
</protein>
<dbReference type="PROSITE" id="PS00474">
    <property type="entry name" value="RIBOSOMAL_L3"/>
    <property type="match status" value="1"/>
</dbReference>
<sequence length="296" mass="31914">MSVTRSLNRLFNSLSLGRAGARSFASTTPATPVFDQQRTVRTGLLARKKGMASMFDEWGVRHPVTVLHIDEVQVTNIVSQHKGAYLGVEMGAGSQKAQRLTKPMQGHLARANAEPKKKIAQFPISTLDAAPALGSTLNAAHFLPGQFVDVSANSIGKGFAGAMKRWGFKGLRASHGVSVSHRSMGSTGQCQDPGRVFKGKKMPGRMGGKRVTVQNLRVMKVDVGLGLIYVRGCIPGVDDAWVRVKDSVKKRGLRICFPPSEQVPYPSVNGEDALAQLPRERIAKMGGADPMLQSKN</sequence>
<comment type="similarity">
    <text evidence="2 8">Belongs to the universal ribosomal protein uL3 family.</text>
</comment>
<evidence type="ECO:0000256" key="1">
    <source>
        <dbReference type="ARBA" id="ARBA00004173"/>
    </source>
</evidence>
<keyword evidence="10" id="KW-1185">Reference proteome</keyword>
<name>A0A4P9Y2N5_9FUNG</name>
<dbReference type="GO" id="GO:0003735">
    <property type="term" value="F:structural constituent of ribosome"/>
    <property type="evidence" value="ECO:0007669"/>
    <property type="project" value="InterPro"/>
</dbReference>
<dbReference type="HAMAP" id="MF_01325_B">
    <property type="entry name" value="Ribosomal_uL3_B"/>
    <property type="match status" value="1"/>
</dbReference>
<comment type="subcellular location">
    <subcellularLocation>
        <location evidence="1">Mitochondrion</location>
    </subcellularLocation>
</comment>
<dbReference type="SUPFAM" id="SSF50447">
    <property type="entry name" value="Translation proteins"/>
    <property type="match status" value="1"/>
</dbReference>
<dbReference type="Gene3D" id="2.40.30.10">
    <property type="entry name" value="Translation factors"/>
    <property type="match status" value="2"/>
</dbReference>
<evidence type="ECO:0000256" key="7">
    <source>
        <dbReference type="ARBA" id="ARBA00035209"/>
    </source>
</evidence>
<organism evidence="9 10">
    <name type="scientific">Piptocephalis cylindrospora</name>
    <dbReference type="NCBI Taxonomy" id="1907219"/>
    <lineage>
        <taxon>Eukaryota</taxon>
        <taxon>Fungi</taxon>
        <taxon>Fungi incertae sedis</taxon>
        <taxon>Zoopagomycota</taxon>
        <taxon>Zoopagomycotina</taxon>
        <taxon>Zoopagomycetes</taxon>
        <taxon>Zoopagales</taxon>
        <taxon>Piptocephalidaceae</taxon>
        <taxon>Piptocephalis</taxon>
    </lineage>
</organism>
<dbReference type="InterPro" id="IPR019926">
    <property type="entry name" value="Ribosomal_uL3_CS"/>
</dbReference>
<keyword evidence="5" id="KW-0496">Mitochondrion</keyword>
<dbReference type="Pfam" id="PF00297">
    <property type="entry name" value="Ribosomal_L3"/>
    <property type="match status" value="1"/>
</dbReference>
<dbReference type="PANTHER" id="PTHR11229">
    <property type="entry name" value="50S RIBOSOMAL PROTEIN L3"/>
    <property type="match status" value="1"/>
</dbReference>